<evidence type="ECO:0008006" key="4">
    <source>
        <dbReference type="Google" id="ProtNLM"/>
    </source>
</evidence>
<keyword evidence="1" id="KW-0812">Transmembrane</keyword>
<accession>A0A518DET0</accession>
<dbReference type="OrthoDB" id="9812770at2"/>
<dbReference type="EMBL" id="CP036291">
    <property type="protein sequence ID" value="QDU89981.1"/>
    <property type="molecule type" value="Genomic_DNA"/>
</dbReference>
<gene>
    <name evidence="2" type="ORF">Pla175_33800</name>
</gene>
<dbReference type="KEGG" id="pnd:Pla175_33800"/>
<keyword evidence="3" id="KW-1185">Reference proteome</keyword>
<dbReference type="InterPro" id="IPR012902">
    <property type="entry name" value="N_methyl_site"/>
</dbReference>
<keyword evidence="1" id="KW-0472">Membrane</keyword>
<sequence length="308" mass="32251">MMRFTSKHQAGVVRSGFTLIEVVLAVGLSVILLGLLTMAIDLHLIRVDASRSTVEQATLVRGVFRIVADDFRQAAIGSIQDTAEASELAEASAAFDVDSIDQADPAATTDPLEAEAVVRPGFGMMGDAVSVMAYLERERPSPITPQTLSPMAQQAPPPMAGLTLVRYALADGSQMGGDGQPLRGLVRQEVNRDVYLYQQQLGGDAFAYGTTWSVAPEVVGMSIAYTDGTTTYTQWGTTEGQAPLPVAIELNLAVRTDGLHAAQAGDPAAAADIRNYRMVIALPAGFVAPVEEAVDPAATTSGATGSGV</sequence>
<evidence type="ECO:0000313" key="2">
    <source>
        <dbReference type="EMBL" id="QDU89981.1"/>
    </source>
</evidence>
<dbReference type="AlphaFoldDB" id="A0A518DET0"/>
<evidence type="ECO:0000256" key="1">
    <source>
        <dbReference type="SAM" id="Phobius"/>
    </source>
</evidence>
<feature type="transmembrane region" description="Helical" evidence="1">
    <location>
        <begin position="12"/>
        <end position="36"/>
    </location>
</feature>
<dbReference type="RefSeq" id="WP_145287582.1">
    <property type="nucleotide sequence ID" value="NZ_CP036291.1"/>
</dbReference>
<evidence type="ECO:0000313" key="3">
    <source>
        <dbReference type="Proteomes" id="UP000317429"/>
    </source>
</evidence>
<reference evidence="2 3" key="1">
    <citation type="submission" date="2019-02" db="EMBL/GenBank/DDBJ databases">
        <title>Deep-cultivation of Planctomycetes and their phenomic and genomic characterization uncovers novel biology.</title>
        <authorList>
            <person name="Wiegand S."/>
            <person name="Jogler M."/>
            <person name="Boedeker C."/>
            <person name="Pinto D."/>
            <person name="Vollmers J."/>
            <person name="Rivas-Marin E."/>
            <person name="Kohn T."/>
            <person name="Peeters S.H."/>
            <person name="Heuer A."/>
            <person name="Rast P."/>
            <person name="Oberbeckmann S."/>
            <person name="Bunk B."/>
            <person name="Jeske O."/>
            <person name="Meyerdierks A."/>
            <person name="Storesund J.E."/>
            <person name="Kallscheuer N."/>
            <person name="Luecker S."/>
            <person name="Lage O.M."/>
            <person name="Pohl T."/>
            <person name="Merkel B.J."/>
            <person name="Hornburger P."/>
            <person name="Mueller R.-W."/>
            <person name="Bruemmer F."/>
            <person name="Labrenz M."/>
            <person name="Spormann A.M."/>
            <person name="Op den Camp H."/>
            <person name="Overmann J."/>
            <person name="Amann R."/>
            <person name="Jetten M.S.M."/>
            <person name="Mascher T."/>
            <person name="Medema M.H."/>
            <person name="Devos D.P."/>
            <person name="Kaster A.-K."/>
            <person name="Ovreas L."/>
            <person name="Rohde M."/>
            <person name="Galperin M.Y."/>
            <person name="Jogler C."/>
        </authorList>
    </citation>
    <scope>NUCLEOTIDE SEQUENCE [LARGE SCALE GENOMIC DNA]</scope>
    <source>
        <strain evidence="2 3">Pla175</strain>
    </source>
</reference>
<name>A0A518DET0_9BACT</name>
<proteinExistence type="predicted"/>
<dbReference type="PROSITE" id="PS00409">
    <property type="entry name" value="PROKAR_NTER_METHYL"/>
    <property type="match status" value="1"/>
</dbReference>
<dbReference type="Proteomes" id="UP000317429">
    <property type="component" value="Chromosome"/>
</dbReference>
<keyword evidence="1" id="KW-1133">Transmembrane helix</keyword>
<organism evidence="2 3">
    <name type="scientific">Pirellulimonas nuda</name>
    <dbReference type="NCBI Taxonomy" id="2528009"/>
    <lineage>
        <taxon>Bacteria</taxon>
        <taxon>Pseudomonadati</taxon>
        <taxon>Planctomycetota</taxon>
        <taxon>Planctomycetia</taxon>
        <taxon>Pirellulales</taxon>
        <taxon>Lacipirellulaceae</taxon>
        <taxon>Pirellulimonas</taxon>
    </lineage>
</organism>
<protein>
    <recommendedName>
        <fullName evidence="4">Pseudopilin GspJ</fullName>
    </recommendedName>
</protein>